<protein>
    <submittedName>
        <fullName evidence="1">Class V lanthionine synthetase subunit LxmK</fullName>
    </submittedName>
</protein>
<dbReference type="RefSeq" id="WP_344643360.1">
    <property type="nucleotide sequence ID" value="NZ_BAAASS010000004.1"/>
</dbReference>
<accession>A0ABW0D5M5</accession>
<dbReference type="EMBL" id="JBHSKL010000011">
    <property type="protein sequence ID" value="MFC5224806.1"/>
    <property type="molecule type" value="Genomic_DNA"/>
</dbReference>
<dbReference type="SUPFAM" id="SSF56112">
    <property type="entry name" value="Protein kinase-like (PK-like)"/>
    <property type="match status" value="1"/>
</dbReference>
<proteinExistence type="predicted"/>
<dbReference type="NCBIfam" id="NF038156">
    <property type="entry name" value="lant_syn_V_LxmK"/>
    <property type="match status" value="1"/>
</dbReference>
<dbReference type="InterPro" id="IPR011009">
    <property type="entry name" value="Kinase-like_dom_sf"/>
</dbReference>
<reference evidence="2" key="1">
    <citation type="journal article" date="2019" name="Int. J. Syst. Evol. Microbiol.">
        <title>The Global Catalogue of Microorganisms (GCM) 10K type strain sequencing project: providing services to taxonomists for standard genome sequencing and annotation.</title>
        <authorList>
            <consortium name="The Broad Institute Genomics Platform"/>
            <consortium name="The Broad Institute Genome Sequencing Center for Infectious Disease"/>
            <person name="Wu L."/>
            <person name="Ma J."/>
        </authorList>
    </citation>
    <scope>NUCLEOTIDE SEQUENCE [LARGE SCALE GENOMIC DNA]</scope>
    <source>
        <strain evidence="2">CCM 8479</strain>
    </source>
</reference>
<evidence type="ECO:0000313" key="1">
    <source>
        <dbReference type="EMBL" id="MFC5224806.1"/>
    </source>
</evidence>
<keyword evidence="2" id="KW-1185">Reference proteome</keyword>
<comment type="caution">
    <text evidence="1">The sequence shown here is derived from an EMBL/GenBank/DDBJ whole genome shotgun (WGS) entry which is preliminary data.</text>
</comment>
<sequence>MTTGTLMRAEDARGPGELRGSPALAAFLDRLGLGELTGRDTATPLGSNQSVTGTTSSGAKVFVKQLDRQKPDAPQRWARIVGFDEFAAARPVPDLWTPRLLGADEQELLVAFEWLDDAVTGDSLATDDEFTDDLAYRTGRAIGGLHTTSADAAPRPLDTSPPMLPPVTFLDAIPLATYVLSSGAMLDVWRLLQNDADLRAALTGLRRRESTVPAVPAHCDLRLDQLLWQENRLYVCDWEEFRLADPARDVGSFAGEWLYRAVLGIPEASAEREQLSHQDILDRGVSELARLRGRNVAFWAGYREAVGQVGSEVAARATAFAGWHLIDRMIASAEQQPSLDTMNRAAAGIGRTAVLRPEKFARTIGLEG</sequence>
<gene>
    <name evidence="1" type="primary">lxmK</name>
    <name evidence="1" type="ORF">ACFPN6_09365</name>
</gene>
<organism evidence="1 2">
    <name type="scientific">Streptomyces fimbriatus</name>
    <dbReference type="NCBI Taxonomy" id="68197"/>
    <lineage>
        <taxon>Bacteria</taxon>
        <taxon>Bacillati</taxon>
        <taxon>Actinomycetota</taxon>
        <taxon>Actinomycetes</taxon>
        <taxon>Kitasatosporales</taxon>
        <taxon>Streptomycetaceae</taxon>
        <taxon>Streptomyces</taxon>
    </lineage>
</organism>
<name>A0ABW0D5M5_STRFI</name>
<evidence type="ECO:0000313" key="2">
    <source>
        <dbReference type="Proteomes" id="UP001596156"/>
    </source>
</evidence>
<dbReference type="Gene3D" id="3.90.1200.10">
    <property type="match status" value="1"/>
</dbReference>
<dbReference type="Proteomes" id="UP001596156">
    <property type="component" value="Unassembled WGS sequence"/>
</dbReference>